<evidence type="ECO:0000313" key="3">
    <source>
        <dbReference type="Proteomes" id="UP000431826"/>
    </source>
</evidence>
<dbReference type="EMBL" id="BLIR01000001">
    <property type="protein sequence ID" value="GFE37733.1"/>
    <property type="molecule type" value="Genomic_DNA"/>
</dbReference>
<sequence length="81" mass="9119">MSEDGTMALHMLGKDPNSPEGKSATVYYDDVTDKYLVQGLKVLDDERLSQLDLPDHETVVEIPKYMTQFFPEVRDGGRADV</sequence>
<comment type="caution">
    <text evidence="2">The sequence shown here is derived from an EMBL/GenBank/DDBJ whole genome shotgun (WGS) entry which is preliminary data.</text>
</comment>
<dbReference type="AlphaFoldDB" id="A0A640UNY4"/>
<evidence type="ECO:0000313" key="2">
    <source>
        <dbReference type="EMBL" id="GFE37733.1"/>
    </source>
</evidence>
<dbReference type="Proteomes" id="UP000431826">
    <property type="component" value="Unassembled WGS sequence"/>
</dbReference>
<protein>
    <submittedName>
        <fullName evidence="2">Uncharacterized protein</fullName>
    </submittedName>
</protein>
<keyword evidence="3" id="KW-1185">Reference proteome</keyword>
<gene>
    <name evidence="2" type="ORF">Stube_24060</name>
</gene>
<proteinExistence type="predicted"/>
<name>A0A640UNY4_9ACTN</name>
<reference evidence="2 3" key="1">
    <citation type="submission" date="2019-12" db="EMBL/GenBank/DDBJ databases">
        <title>Whole genome shotgun sequence of Streptomyces tubercidicus NBRC 13090.</title>
        <authorList>
            <person name="Ichikawa N."/>
            <person name="Kimura A."/>
            <person name="Kitahashi Y."/>
            <person name="Komaki H."/>
            <person name="Tamura T."/>
        </authorList>
    </citation>
    <scope>NUCLEOTIDE SEQUENCE [LARGE SCALE GENOMIC DNA]</scope>
    <source>
        <strain evidence="2 3">NBRC 13090</strain>
    </source>
</reference>
<feature type="region of interest" description="Disordered" evidence="1">
    <location>
        <begin position="1"/>
        <end position="24"/>
    </location>
</feature>
<accession>A0A640UNY4</accession>
<organism evidence="2 3">
    <name type="scientific">Streptomyces tubercidicus</name>
    <dbReference type="NCBI Taxonomy" id="47759"/>
    <lineage>
        <taxon>Bacteria</taxon>
        <taxon>Bacillati</taxon>
        <taxon>Actinomycetota</taxon>
        <taxon>Actinomycetes</taxon>
        <taxon>Kitasatosporales</taxon>
        <taxon>Streptomycetaceae</taxon>
        <taxon>Streptomyces</taxon>
    </lineage>
</organism>
<evidence type="ECO:0000256" key="1">
    <source>
        <dbReference type="SAM" id="MobiDB-lite"/>
    </source>
</evidence>